<geneLocation type="plasmid" evidence="1">
    <name>pAP13</name>
</geneLocation>
<reference evidence="1" key="1">
    <citation type="journal article" date="2013" name="Genome Announc.">
        <title>Complete Genome Sequence of pAP13, a Large Linear Plasmid of a Brevibacterium Strain Isolated from a Saline Lake at 4,200 Meters above Sea Level in Argentina.</title>
        <authorList>
            <person name="Dib J.R."/>
            <person name="Schuldes J."/>
            <person name="Thurmer A."/>
            <person name="Farias M.E."/>
            <person name="Daniel R."/>
            <person name="Meinhardt F."/>
        </authorList>
    </citation>
    <scope>NUCLEOTIDE SEQUENCE</scope>
    <source>
        <strain evidence="1">Ap13</strain>
        <plasmid evidence="1">pAP13</plasmid>
    </source>
</reference>
<proteinExistence type="predicted"/>
<dbReference type="EMBL" id="KF577590">
    <property type="protein sequence ID" value="AGY35322.1"/>
    <property type="molecule type" value="Genomic_DNA"/>
</dbReference>
<protein>
    <submittedName>
        <fullName evidence="1">Uncharacterized protein</fullName>
    </submittedName>
</protein>
<gene>
    <name evidence="1" type="ORF">AP13_p00130</name>
</gene>
<keyword evidence="1" id="KW-0614">Plasmid</keyword>
<organism evidence="1">
    <name type="scientific">Brevibacterium sp. Ap13</name>
    <dbReference type="NCBI Taxonomy" id="1406197"/>
    <lineage>
        <taxon>Bacteria</taxon>
        <taxon>Bacillati</taxon>
        <taxon>Actinomycetota</taxon>
        <taxon>Actinomycetes</taxon>
        <taxon>Micrococcales</taxon>
        <taxon>Brevibacteriaceae</taxon>
        <taxon>Brevibacterium</taxon>
    </lineage>
</organism>
<sequence length="125" mass="13774">MTPTTPLGMVKQTWIPTIDGSIDATAATYAWVITEDRIEDGRSKGRLGPSNADDHLLEIVQKSGSHRVRFRMYDDDGNYYYGGYVTYIAGSDDEDAAFGPLADFGIPFAGAVQILYKDRPELDCS</sequence>
<evidence type="ECO:0000313" key="1">
    <source>
        <dbReference type="EMBL" id="AGY35322.1"/>
    </source>
</evidence>
<name>U5NVD1_9MICO</name>
<accession>U5NVD1</accession>
<dbReference type="AlphaFoldDB" id="U5NVD1"/>
<dbReference type="RefSeq" id="WP_023164759.1">
    <property type="nucleotide sequence ID" value="NC_022590.1"/>
</dbReference>